<evidence type="ECO:0000256" key="15">
    <source>
        <dbReference type="PIRSR" id="PIRSR605027-4"/>
    </source>
</evidence>
<dbReference type="SUPFAM" id="SSF53448">
    <property type="entry name" value="Nucleotide-diphospho-sugar transferases"/>
    <property type="match status" value="1"/>
</dbReference>
<evidence type="ECO:0000256" key="16">
    <source>
        <dbReference type="RuleBase" id="RU363127"/>
    </source>
</evidence>
<evidence type="ECO:0000256" key="13">
    <source>
        <dbReference type="PIRSR" id="PIRSR605027-1"/>
    </source>
</evidence>
<dbReference type="Pfam" id="PF03360">
    <property type="entry name" value="Glyco_transf_43"/>
    <property type="match status" value="1"/>
</dbReference>
<proteinExistence type="inferred from homology"/>
<evidence type="ECO:0000256" key="9">
    <source>
        <dbReference type="ARBA" id="ARBA00023136"/>
    </source>
</evidence>
<feature type="binding site" evidence="14">
    <location>
        <position position="104"/>
    </location>
    <ligand>
        <name>Mn(2+)</name>
        <dbReference type="ChEBI" id="CHEBI:29035"/>
    </ligand>
</feature>
<dbReference type="AlphaFoldDB" id="A0AA35STN5"/>
<evidence type="ECO:0000256" key="2">
    <source>
        <dbReference type="ARBA" id="ARBA00007706"/>
    </source>
</evidence>
<evidence type="ECO:0000256" key="12">
    <source>
        <dbReference type="ARBA" id="ARBA00047979"/>
    </source>
</evidence>
<gene>
    <name evidence="18" type="ORF">GBAR_LOCUS19425</name>
</gene>
<accession>A0AA35STN5</accession>
<evidence type="ECO:0000256" key="8">
    <source>
        <dbReference type="ARBA" id="ARBA00022989"/>
    </source>
</evidence>
<evidence type="ECO:0000256" key="1">
    <source>
        <dbReference type="ARBA" id="ARBA00004606"/>
    </source>
</evidence>
<evidence type="ECO:0000256" key="10">
    <source>
        <dbReference type="ARBA" id="ARBA00023180"/>
    </source>
</evidence>
<protein>
    <recommendedName>
        <fullName evidence="3 16">Galactosylgalactosylxylosylprotein 3-beta-glucuronosyltransferase</fullName>
        <ecNumber evidence="3 16">2.4.1.135</ecNumber>
    </recommendedName>
</protein>
<dbReference type="PANTHER" id="PTHR10896:SF65">
    <property type="entry name" value="GALACTOSYLGALACTOSYLXYLOSYLPROTEIN 3-BETA-GLUCURONOSYLTRANSFERASE 3"/>
    <property type="match status" value="1"/>
</dbReference>
<dbReference type="GO" id="GO:0000139">
    <property type="term" value="C:Golgi membrane"/>
    <property type="evidence" value="ECO:0007669"/>
    <property type="project" value="UniProtKB-SubCell"/>
</dbReference>
<evidence type="ECO:0000256" key="17">
    <source>
        <dbReference type="SAM" id="MobiDB-lite"/>
    </source>
</evidence>
<comment type="cofactor">
    <cofactor evidence="14 16">
        <name>Mn(2+)</name>
        <dbReference type="ChEBI" id="CHEBI:29035"/>
    </cofactor>
</comment>
<evidence type="ECO:0000256" key="7">
    <source>
        <dbReference type="ARBA" id="ARBA00022968"/>
    </source>
</evidence>
<feature type="non-terminal residue" evidence="18">
    <location>
        <position position="1"/>
    </location>
</feature>
<dbReference type="Gene3D" id="3.90.550.10">
    <property type="entry name" value="Spore Coat Polysaccharide Biosynthesis Protein SpsA, Chain A"/>
    <property type="match status" value="1"/>
</dbReference>
<dbReference type="FunFam" id="3.90.550.10:FF:000044">
    <property type="entry name" value="Galactosylgalactosylxylosylprotein 3-beta-glucuronosyltransferase"/>
    <property type="match status" value="1"/>
</dbReference>
<dbReference type="InterPro" id="IPR029044">
    <property type="entry name" value="Nucleotide-diphossugar_trans"/>
</dbReference>
<evidence type="ECO:0000313" key="18">
    <source>
        <dbReference type="EMBL" id="CAI8034521.1"/>
    </source>
</evidence>
<keyword evidence="7 16" id="KW-0735">Signal-anchor</keyword>
<feature type="compositionally biased region" description="Basic and acidic residues" evidence="17">
    <location>
        <begin position="242"/>
        <end position="252"/>
    </location>
</feature>
<keyword evidence="11 14" id="KW-0464">Manganese</keyword>
<name>A0AA35STN5_GEOBA</name>
<evidence type="ECO:0000256" key="3">
    <source>
        <dbReference type="ARBA" id="ARBA00012641"/>
    </source>
</evidence>
<dbReference type="Proteomes" id="UP001174909">
    <property type="component" value="Unassembled WGS sequence"/>
</dbReference>
<feature type="site" description="Interaction with galactose moiety of substrate glycoprotein" evidence="15">
    <location>
        <position position="135"/>
    </location>
</feature>
<comment type="subcellular location">
    <subcellularLocation>
        <location evidence="16">Golgi apparatus membrane</location>
        <topology evidence="16">Single-pass type II membrane protein</topology>
    </subcellularLocation>
    <subcellularLocation>
        <location evidence="1">Membrane</location>
        <topology evidence="1">Single-pass type II membrane protein</topology>
    </subcellularLocation>
</comment>
<evidence type="ECO:0000313" key="19">
    <source>
        <dbReference type="Proteomes" id="UP001174909"/>
    </source>
</evidence>
<keyword evidence="19" id="KW-1185">Reference proteome</keyword>
<feature type="region of interest" description="Disordered" evidence="17">
    <location>
        <begin position="224"/>
        <end position="252"/>
    </location>
</feature>
<dbReference type="InterPro" id="IPR005027">
    <property type="entry name" value="Glyco_trans_43"/>
</dbReference>
<feature type="active site" description="Proton donor/acceptor" evidence="13">
    <location>
        <position position="194"/>
    </location>
</feature>
<keyword evidence="5" id="KW-0812">Transmembrane</keyword>
<dbReference type="GO" id="GO:0005975">
    <property type="term" value="P:carbohydrate metabolic process"/>
    <property type="evidence" value="ECO:0007669"/>
    <property type="project" value="TreeGrafter"/>
</dbReference>
<dbReference type="EMBL" id="CASHTH010002737">
    <property type="protein sequence ID" value="CAI8034521.1"/>
    <property type="molecule type" value="Genomic_DNA"/>
</dbReference>
<comment type="catalytic activity">
    <reaction evidence="12 16">
        <text>3-O-(beta-D-galactosyl-(1-&gt;3)-beta-D-galactosyl-(1-&gt;4)-beta-D-xylosyl)-L-seryl-[protein] + UDP-alpha-D-glucuronate = 3-O-(beta-D-GlcA-(1-&gt;3)-beta-D-Gal-(1-&gt;3)-beta-D-Gal-(1-&gt;4)-beta-D-Xyl)-L-seryl-[protein] + UDP + H(+)</text>
        <dbReference type="Rhea" id="RHEA:24168"/>
        <dbReference type="Rhea" id="RHEA-COMP:12571"/>
        <dbReference type="Rhea" id="RHEA-COMP:12573"/>
        <dbReference type="ChEBI" id="CHEBI:15378"/>
        <dbReference type="ChEBI" id="CHEBI:58052"/>
        <dbReference type="ChEBI" id="CHEBI:58223"/>
        <dbReference type="ChEBI" id="CHEBI:132090"/>
        <dbReference type="ChEBI" id="CHEBI:132093"/>
        <dbReference type="EC" id="2.4.1.135"/>
    </reaction>
</comment>
<comment type="similarity">
    <text evidence="2 16">Belongs to the glycosyltransferase 43 family.</text>
</comment>
<keyword evidence="16" id="KW-0333">Golgi apparatus</keyword>
<keyword evidence="6 14" id="KW-0479">Metal-binding</keyword>
<evidence type="ECO:0000256" key="6">
    <source>
        <dbReference type="ARBA" id="ARBA00022723"/>
    </source>
</evidence>
<sequence>MITPTYARLTQKSDLTSVCLTVMHVRKLVWIVVEDSDTRTYLVAKLLARCKVSSVHLNVVTPDYYKHDKWKPRGVLQRNAGLSWIRDHHSIDNCSGVVYFGDDDNSYDLRVFEEMKETKGVSVWPVAFSGGVKIEGPLCKDGVIDKWHSGWGSERPFPIDMAGFAIHLCLLMRNPKVLIGRDRQNRLSKPGYLESNLLEQLVDKDLLECRGPPDEAIVWHVKTAEPDIPREHNDPSDPLDIEWEKEYDKKAS</sequence>
<dbReference type="CDD" id="cd00218">
    <property type="entry name" value="GlcAT-I"/>
    <property type="match status" value="1"/>
</dbReference>
<keyword evidence="4 16" id="KW-0808">Transferase</keyword>
<organism evidence="18 19">
    <name type="scientific">Geodia barretti</name>
    <name type="common">Barrett's horny sponge</name>
    <dbReference type="NCBI Taxonomy" id="519541"/>
    <lineage>
        <taxon>Eukaryota</taxon>
        <taxon>Metazoa</taxon>
        <taxon>Porifera</taxon>
        <taxon>Demospongiae</taxon>
        <taxon>Heteroscleromorpha</taxon>
        <taxon>Tetractinellida</taxon>
        <taxon>Astrophorina</taxon>
        <taxon>Geodiidae</taxon>
        <taxon>Geodia</taxon>
    </lineage>
</organism>
<keyword evidence="9" id="KW-0472">Membrane</keyword>
<comment type="pathway">
    <text evidence="16">Protein modification; protein glycosylation.</text>
</comment>
<feature type="compositionally biased region" description="Basic and acidic residues" evidence="17">
    <location>
        <begin position="224"/>
        <end position="235"/>
    </location>
</feature>
<comment type="caution">
    <text evidence="18">The sequence shown here is derived from an EMBL/GenBank/DDBJ whole genome shotgun (WGS) entry which is preliminary data.</text>
</comment>
<dbReference type="EC" id="2.4.1.135" evidence="3 16"/>
<evidence type="ECO:0000256" key="4">
    <source>
        <dbReference type="ARBA" id="ARBA00022679"/>
    </source>
</evidence>
<evidence type="ECO:0000256" key="14">
    <source>
        <dbReference type="PIRSR" id="PIRSR605027-3"/>
    </source>
</evidence>
<evidence type="ECO:0000256" key="5">
    <source>
        <dbReference type="ARBA" id="ARBA00022692"/>
    </source>
</evidence>
<keyword evidence="10" id="KW-0325">Glycoprotein</keyword>
<dbReference type="GO" id="GO:0015018">
    <property type="term" value="F:galactosylgalactosylxylosylprotein 3-beta-glucuronosyltransferase activity"/>
    <property type="evidence" value="ECO:0007669"/>
    <property type="project" value="UniProtKB-UniRule"/>
</dbReference>
<dbReference type="PANTHER" id="PTHR10896">
    <property type="entry name" value="GALACTOSYLGALACTOSYLXYLOSYLPROTEIN 3-BETA-GLUCURONOSYLTRANSFERASE BETA-1,3-GLUCURONYLTRANSFERASE"/>
    <property type="match status" value="1"/>
</dbReference>
<evidence type="ECO:0000256" key="11">
    <source>
        <dbReference type="ARBA" id="ARBA00023211"/>
    </source>
</evidence>
<keyword evidence="8" id="KW-1133">Transmembrane helix</keyword>
<reference evidence="18" key="1">
    <citation type="submission" date="2023-03" db="EMBL/GenBank/DDBJ databases">
        <authorList>
            <person name="Steffen K."/>
            <person name="Cardenas P."/>
        </authorList>
    </citation>
    <scope>NUCLEOTIDE SEQUENCE</scope>
</reference>
<dbReference type="GO" id="GO:0046872">
    <property type="term" value="F:metal ion binding"/>
    <property type="evidence" value="ECO:0007669"/>
    <property type="project" value="UniProtKB-KW"/>
</dbReference>
<dbReference type="GO" id="GO:0050650">
    <property type="term" value="P:chondroitin sulfate proteoglycan biosynthetic process"/>
    <property type="evidence" value="ECO:0007669"/>
    <property type="project" value="TreeGrafter"/>
</dbReference>